<organism evidence="2">
    <name type="scientific">uncultured Sulfurovum sp</name>
    <dbReference type="NCBI Taxonomy" id="269237"/>
    <lineage>
        <taxon>Bacteria</taxon>
        <taxon>Pseudomonadati</taxon>
        <taxon>Campylobacterota</taxon>
        <taxon>Epsilonproteobacteria</taxon>
        <taxon>Campylobacterales</taxon>
        <taxon>Sulfurovaceae</taxon>
        <taxon>Sulfurovum</taxon>
        <taxon>environmental samples</taxon>
    </lineage>
</organism>
<sequence>MNLFKILVYYTPNKEVFMAIRGSGELKIEFYSHLNEIKDLYFNQGFVVFKILHQKVVDTYNLTLDYQAFCYYARKELKGKKKLNSSSKEIEQEKKDNFELEGNKEEKSTEPIISYPSFSKAKAFNPHSSNIDEERIIK</sequence>
<dbReference type="AlphaFoldDB" id="A0A6S6S9Y4"/>
<reference evidence="2" key="1">
    <citation type="submission" date="2020-01" db="EMBL/GenBank/DDBJ databases">
        <authorList>
            <person name="Meier V. D."/>
            <person name="Meier V D."/>
        </authorList>
    </citation>
    <scope>NUCLEOTIDE SEQUENCE</scope>
    <source>
        <strain evidence="2">HLG_WM_MAG_05</strain>
    </source>
</reference>
<dbReference type="EMBL" id="CACVAU010000016">
    <property type="protein sequence ID" value="CAA6805193.1"/>
    <property type="molecule type" value="Genomic_DNA"/>
</dbReference>
<feature type="region of interest" description="Disordered" evidence="1">
    <location>
        <begin position="80"/>
        <end position="113"/>
    </location>
</feature>
<proteinExistence type="predicted"/>
<evidence type="ECO:0000313" key="2">
    <source>
        <dbReference type="EMBL" id="CAA6805193.1"/>
    </source>
</evidence>
<name>A0A6S6S9Y4_9BACT</name>
<evidence type="ECO:0000256" key="1">
    <source>
        <dbReference type="SAM" id="MobiDB-lite"/>
    </source>
</evidence>
<feature type="compositionally biased region" description="Basic and acidic residues" evidence="1">
    <location>
        <begin position="88"/>
        <end position="109"/>
    </location>
</feature>
<protein>
    <submittedName>
        <fullName evidence="2">Uncharacterized protein</fullName>
    </submittedName>
</protein>
<gene>
    <name evidence="2" type="ORF">HELGO_WM32382</name>
</gene>
<accession>A0A6S6S9Y4</accession>